<dbReference type="PANTHER" id="PTHR43784:SF2">
    <property type="entry name" value="GDSL-LIKE LIPASE_ACYLHYDROLASE, PUTATIVE (AFU_ORTHOLOGUE AFUA_2G00820)-RELATED"/>
    <property type="match status" value="1"/>
</dbReference>
<dbReference type="InterPro" id="IPR013830">
    <property type="entry name" value="SGNH_hydro"/>
</dbReference>
<proteinExistence type="predicted"/>
<dbReference type="InterPro" id="IPR053140">
    <property type="entry name" value="GDSL_Rv0518-like"/>
</dbReference>
<feature type="domain" description="SGNH hydrolase-type esterase" evidence="1">
    <location>
        <begin position="201"/>
        <end position="388"/>
    </location>
</feature>
<dbReference type="InterPro" id="IPR036514">
    <property type="entry name" value="SGNH_hydro_sf"/>
</dbReference>
<dbReference type="CDD" id="cd01830">
    <property type="entry name" value="XynE_like"/>
    <property type="match status" value="1"/>
</dbReference>
<dbReference type="PANTHER" id="PTHR43784">
    <property type="entry name" value="GDSL-LIKE LIPASE/ACYLHYDROLASE, PUTATIVE (AFU_ORTHOLOGUE AFUA_2G00820)-RELATED"/>
    <property type="match status" value="1"/>
</dbReference>
<evidence type="ECO:0000313" key="3">
    <source>
        <dbReference type="Proteomes" id="UP000033393"/>
    </source>
</evidence>
<dbReference type="RefSeq" id="WP_045313574.1">
    <property type="nucleotide sequence ID" value="NZ_JYJG01000154.1"/>
</dbReference>
<comment type="caution">
    <text evidence="2">The sequence shown here is derived from an EMBL/GenBank/DDBJ whole genome shotgun (WGS) entry which is preliminary data.</text>
</comment>
<name>A0A0F0GXQ6_LENAE</name>
<keyword evidence="3" id="KW-1185">Reference proteome</keyword>
<dbReference type="Proteomes" id="UP000033393">
    <property type="component" value="Unassembled WGS sequence"/>
</dbReference>
<protein>
    <submittedName>
        <fullName evidence="2">SGNH hydrolase</fullName>
    </submittedName>
</protein>
<reference evidence="2 3" key="1">
    <citation type="submission" date="2015-02" db="EMBL/GenBank/DDBJ databases">
        <authorList>
            <person name="Ju K.-S."/>
            <person name="Doroghazi J.R."/>
            <person name="Metcalf W."/>
        </authorList>
    </citation>
    <scope>NUCLEOTIDE SEQUENCE [LARGE SCALE GENOMIC DNA]</scope>
    <source>
        <strain evidence="2 3">NRRL B-16140</strain>
    </source>
</reference>
<dbReference type="GO" id="GO:0016787">
    <property type="term" value="F:hydrolase activity"/>
    <property type="evidence" value="ECO:0007669"/>
    <property type="project" value="UniProtKB-KW"/>
</dbReference>
<dbReference type="Pfam" id="PF13472">
    <property type="entry name" value="Lipase_GDSL_2"/>
    <property type="match status" value="1"/>
</dbReference>
<dbReference type="PATRIC" id="fig|68170.10.peg.5742"/>
<dbReference type="Gene3D" id="3.40.50.1110">
    <property type="entry name" value="SGNH hydrolase"/>
    <property type="match status" value="1"/>
</dbReference>
<evidence type="ECO:0000259" key="1">
    <source>
        <dbReference type="Pfam" id="PF13472"/>
    </source>
</evidence>
<dbReference type="SUPFAM" id="SSF52266">
    <property type="entry name" value="SGNH hydrolase"/>
    <property type="match status" value="1"/>
</dbReference>
<organism evidence="2 3">
    <name type="scientific">Lentzea aerocolonigenes</name>
    <name type="common">Lechevalieria aerocolonigenes</name>
    <name type="synonym">Saccharothrix aerocolonigenes</name>
    <dbReference type="NCBI Taxonomy" id="68170"/>
    <lineage>
        <taxon>Bacteria</taxon>
        <taxon>Bacillati</taxon>
        <taxon>Actinomycetota</taxon>
        <taxon>Actinomycetes</taxon>
        <taxon>Pseudonocardiales</taxon>
        <taxon>Pseudonocardiaceae</taxon>
        <taxon>Lentzea</taxon>
    </lineage>
</organism>
<keyword evidence="2" id="KW-0378">Hydrolase</keyword>
<gene>
    <name evidence="2" type="ORF">UK23_22505</name>
</gene>
<evidence type="ECO:0000313" key="2">
    <source>
        <dbReference type="EMBL" id="KJK46792.1"/>
    </source>
</evidence>
<sequence>MSAKVALASTVLALVVSGSSVPEVQRHAPEWIGTWQAAPASAQAGTDVGHPNKTIRNVVHTSIGGKSARVRLSNAFGTAPVLMGHVTVALSVGSAAVVPGTTRAVTFGGLPSVTIPVGAEVVSDAVPLTVPVDGDLAVTVYTPVESGPATYHPQAYRETYFATGDHAADETGTPFAAGSTSFHYVSGVEVRSSQARGSVVAFGDSITDGAWSTRGANLRWPDQLFDRLVKRPAPLRFGVLNAGISANRLASQGTSATAGQNALARLDRDALTRAGVRTIVLMEGINDIQATVPAAQLIMGLQQVVERSHVAGVRVVAGTIAPWRGWRTYTPEREEIRLEVNRYIRSAGIFDGAVDFDAALRDPADPGILRPAFDSGDHLHPNDAGYKAMAEAVDLRKL</sequence>
<dbReference type="EMBL" id="JYJG01000154">
    <property type="protein sequence ID" value="KJK46792.1"/>
    <property type="molecule type" value="Genomic_DNA"/>
</dbReference>
<dbReference type="OrthoDB" id="1828825at2"/>
<accession>A0A0F0GXQ6</accession>
<dbReference type="AlphaFoldDB" id="A0A0F0GXQ6"/>